<proteinExistence type="predicted"/>
<protein>
    <submittedName>
        <fullName evidence="4">MCE family protein</fullName>
    </submittedName>
</protein>
<feature type="transmembrane region" description="Helical" evidence="1">
    <location>
        <begin position="7"/>
        <end position="32"/>
    </location>
</feature>
<evidence type="ECO:0000313" key="4">
    <source>
        <dbReference type="EMBL" id="NMN97438.1"/>
    </source>
</evidence>
<feature type="domain" description="Mammalian cell entry C-terminal" evidence="3">
    <location>
        <begin position="167"/>
        <end position="304"/>
    </location>
</feature>
<keyword evidence="1" id="KW-0812">Transmembrane</keyword>
<dbReference type="Pfam" id="PF02470">
    <property type="entry name" value="MlaD"/>
    <property type="match status" value="1"/>
</dbReference>
<dbReference type="InterPro" id="IPR003399">
    <property type="entry name" value="Mce/MlaD"/>
</dbReference>
<dbReference type="RefSeq" id="WP_169590304.1">
    <property type="nucleotide sequence ID" value="NZ_VCQU01000007.1"/>
</dbReference>
<dbReference type="AlphaFoldDB" id="A0A848KI43"/>
<dbReference type="NCBIfam" id="TIGR00996">
    <property type="entry name" value="Mtu_fam_mce"/>
    <property type="match status" value="1"/>
</dbReference>
<sequence>MSNSKRVITTVGAAIVVVIVAIAAVVAGRAAYRHVAPAVAMCAELSDTIGLYVGNNVSLLGIDIGAVDAITPLGDRMRVDFHIDADIAVPADVGAVTVASSIVTDRRLELTQAYTDGPKYDTSHCIPLERTRTPKGISEAFDAIDTLASDLLGGHGEPMGDSASAAVLGETVDTAARVLEGTGPQINQAIKQASAMIGDPASRDSVMRRMIDNVDSLTSMFVTNFADFQTTLDNITETMKTVEGFAREFATAVDIAVDFLPVIVRNFRKYQNQVFGLLDQAVPITHAILSRAGDIKDILDQLPKVTGGLSALLNPGLGAAQLTYRAPSLFTLLLGSAGSR</sequence>
<dbReference type="Proteomes" id="UP000535543">
    <property type="component" value="Unassembled WGS sequence"/>
</dbReference>
<organism evidence="4 5">
    <name type="scientific">Antrihabitans stalactiti</name>
    <dbReference type="NCBI Taxonomy" id="2584121"/>
    <lineage>
        <taxon>Bacteria</taxon>
        <taxon>Bacillati</taxon>
        <taxon>Actinomycetota</taxon>
        <taxon>Actinomycetes</taxon>
        <taxon>Mycobacteriales</taxon>
        <taxon>Nocardiaceae</taxon>
        <taxon>Antrihabitans</taxon>
    </lineage>
</organism>
<keyword evidence="5" id="KW-1185">Reference proteome</keyword>
<evidence type="ECO:0000313" key="5">
    <source>
        <dbReference type="Proteomes" id="UP000535543"/>
    </source>
</evidence>
<evidence type="ECO:0000256" key="1">
    <source>
        <dbReference type="SAM" id="Phobius"/>
    </source>
</evidence>
<comment type="caution">
    <text evidence="4">The sequence shown here is derived from an EMBL/GenBank/DDBJ whole genome shotgun (WGS) entry which is preliminary data.</text>
</comment>
<name>A0A848KI43_9NOCA</name>
<keyword evidence="1" id="KW-0472">Membrane</keyword>
<dbReference type="EMBL" id="VCQU01000007">
    <property type="protein sequence ID" value="NMN97438.1"/>
    <property type="molecule type" value="Genomic_DNA"/>
</dbReference>
<dbReference type="GO" id="GO:0005576">
    <property type="term" value="C:extracellular region"/>
    <property type="evidence" value="ECO:0007669"/>
    <property type="project" value="TreeGrafter"/>
</dbReference>
<dbReference type="Pfam" id="PF11887">
    <property type="entry name" value="Mce4_CUP1"/>
    <property type="match status" value="1"/>
</dbReference>
<dbReference type="PANTHER" id="PTHR33371:SF4">
    <property type="entry name" value="INTERMEMBRANE PHOSPHOLIPID TRANSPORT SYSTEM BINDING PROTEIN MLAD"/>
    <property type="match status" value="1"/>
</dbReference>
<accession>A0A848KI43</accession>
<dbReference type="PANTHER" id="PTHR33371">
    <property type="entry name" value="INTERMEMBRANE PHOSPHOLIPID TRANSPORT SYSTEM BINDING PROTEIN MLAD-RELATED"/>
    <property type="match status" value="1"/>
</dbReference>
<evidence type="ECO:0000259" key="2">
    <source>
        <dbReference type="Pfam" id="PF02470"/>
    </source>
</evidence>
<dbReference type="InterPro" id="IPR052336">
    <property type="entry name" value="MlaD_Phospholipid_Transporter"/>
</dbReference>
<dbReference type="InterPro" id="IPR024516">
    <property type="entry name" value="Mce_C"/>
</dbReference>
<feature type="domain" description="Mce/MlaD" evidence="2">
    <location>
        <begin position="43"/>
        <end position="112"/>
    </location>
</feature>
<gene>
    <name evidence="4" type="ORF">FGL95_20585</name>
</gene>
<reference evidence="4 5" key="2">
    <citation type="submission" date="2020-06" db="EMBL/GenBank/DDBJ databases">
        <title>Antribacter stalactiti gen. nov., sp. nov., a new member of the family Nacardiaceae isolated from a cave.</title>
        <authorList>
            <person name="Kim I.S."/>
        </authorList>
    </citation>
    <scope>NUCLEOTIDE SEQUENCE [LARGE SCALE GENOMIC DNA]</scope>
    <source>
        <strain evidence="4 5">YC2-7</strain>
    </source>
</reference>
<dbReference type="InterPro" id="IPR005693">
    <property type="entry name" value="Mce"/>
</dbReference>
<keyword evidence="1" id="KW-1133">Transmembrane helix</keyword>
<evidence type="ECO:0000259" key="3">
    <source>
        <dbReference type="Pfam" id="PF11887"/>
    </source>
</evidence>
<reference evidence="4 5" key="1">
    <citation type="submission" date="2019-05" db="EMBL/GenBank/DDBJ databases">
        <authorList>
            <person name="Lee S.D."/>
        </authorList>
    </citation>
    <scope>NUCLEOTIDE SEQUENCE [LARGE SCALE GENOMIC DNA]</scope>
    <source>
        <strain evidence="4 5">YC2-7</strain>
    </source>
</reference>